<accession>X8BBI2</accession>
<proteinExistence type="predicted"/>
<organism evidence="1">
    <name type="scientific">Mycobacterium xenopi 4042</name>
    <dbReference type="NCBI Taxonomy" id="1299334"/>
    <lineage>
        <taxon>Bacteria</taxon>
        <taxon>Bacillati</taxon>
        <taxon>Actinomycetota</taxon>
        <taxon>Actinomycetes</taxon>
        <taxon>Mycobacteriales</taxon>
        <taxon>Mycobacteriaceae</taxon>
        <taxon>Mycobacterium</taxon>
    </lineage>
</organism>
<sequence length="74" mass="7832">MRARCSQVGHALGNKLHDGDRWIAAAAIRLGIPLVSHNGLFDGAPVLSSSRPSMTASSLWPCGSPYVQRTMPGC</sequence>
<dbReference type="AlphaFoldDB" id="X8BBI2"/>
<gene>
    <name evidence="1" type="ORF">I553_3398</name>
</gene>
<comment type="caution">
    <text evidence="1">The sequence shown here is derived from an EMBL/GenBank/DDBJ whole genome shotgun (WGS) entry which is preliminary data.</text>
</comment>
<dbReference type="InterPro" id="IPR029060">
    <property type="entry name" value="PIN-like_dom_sf"/>
</dbReference>
<name>X8BBI2_MYCXE</name>
<reference evidence="1" key="1">
    <citation type="submission" date="2014-01" db="EMBL/GenBank/DDBJ databases">
        <authorList>
            <person name="Brown-Elliot B."/>
            <person name="Wallace R."/>
            <person name="Lenaerts A."/>
            <person name="Ordway D."/>
            <person name="DeGroote M.A."/>
            <person name="Parker T."/>
            <person name="Sizemore C."/>
            <person name="Tallon L.J."/>
            <person name="Sadzewicz L.K."/>
            <person name="Sengamalay N."/>
            <person name="Fraser C.M."/>
            <person name="Hine E."/>
            <person name="Shefchek K.A."/>
            <person name="Das S.P."/>
            <person name="Tettelin H."/>
        </authorList>
    </citation>
    <scope>NUCLEOTIDE SEQUENCE [LARGE SCALE GENOMIC DNA]</scope>
    <source>
        <strain evidence="1">4042</strain>
    </source>
</reference>
<dbReference type="EMBL" id="JAOB01000044">
    <property type="protein sequence ID" value="EUA41507.1"/>
    <property type="molecule type" value="Genomic_DNA"/>
</dbReference>
<dbReference type="SUPFAM" id="SSF88723">
    <property type="entry name" value="PIN domain-like"/>
    <property type="match status" value="1"/>
</dbReference>
<dbReference type="Gene3D" id="3.40.50.1010">
    <property type="entry name" value="5'-nuclease"/>
    <property type="match status" value="1"/>
</dbReference>
<evidence type="ECO:0000313" key="1">
    <source>
        <dbReference type="EMBL" id="EUA41507.1"/>
    </source>
</evidence>
<protein>
    <submittedName>
        <fullName evidence="1">Uncharacterized protein</fullName>
    </submittedName>
</protein>